<dbReference type="RefSeq" id="WP_179975425.1">
    <property type="nucleotide sequence ID" value="NZ_CP049075.1"/>
</dbReference>
<sequence>MQLTMNDFENIYAMKFVDFPNCYTTCNNGECCQKRLTNINDRSLMLPLLEDEYKYYKKIGGLDGLNEPKKEEFILKNGKVFRLYYLLCNKQGLCAPQANKPLICRLYPYFPKVNEKGEMSGYLYASIFDVYLDKKTHYCTLVRERDDELKKQLQSAKILLKFPIFIFAFKCVEILQNHLLDYLNQSGFSEQNLAKAILFRLPFKSENFKNEISKAYDEIAKNFGDFLPNFK</sequence>
<organism evidence="1 2">
    <name type="scientific">Candidatus Campylobacter infans</name>
    <dbReference type="NCBI Taxonomy" id="2561898"/>
    <lineage>
        <taxon>Bacteria</taxon>
        <taxon>Pseudomonadati</taxon>
        <taxon>Campylobacterota</taxon>
        <taxon>Epsilonproteobacteria</taxon>
        <taxon>Campylobacterales</taxon>
        <taxon>Campylobacteraceae</taxon>
        <taxon>Campylobacter</taxon>
    </lineage>
</organism>
<keyword evidence="2" id="KW-1185">Reference proteome</keyword>
<dbReference type="Proteomes" id="UP000509414">
    <property type="component" value="Chromosome"/>
</dbReference>
<dbReference type="KEGG" id="cinf:CINF_0204"/>
<protein>
    <submittedName>
        <fullName evidence="1">Uncharacterized protein</fullName>
    </submittedName>
</protein>
<accession>A0A7H9CF72</accession>
<dbReference type="AlphaFoldDB" id="A0A7H9CF72"/>
<reference evidence="1 2" key="1">
    <citation type="submission" date="2020-02" db="EMBL/GenBank/DDBJ databases">
        <title>Complete genome sequence of the novel Campylobacter species Candidatus Campylobacter infans.</title>
        <authorList>
            <person name="Duim B."/>
            <person name="Zomer A."/>
            <person name="van der Graaf L."/>
            <person name="Wagenaar J."/>
        </authorList>
    </citation>
    <scope>NUCLEOTIDE SEQUENCE [LARGE SCALE GENOMIC DNA]</scope>
    <source>
        <strain evidence="1 2">19S00001</strain>
    </source>
</reference>
<gene>
    <name evidence="1" type="ORF">CINF_0204</name>
</gene>
<name>A0A7H9CF72_9BACT</name>
<evidence type="ECO:0000313" key="1">
    <source>
        <dbReference type="EMBL" id="QLI04753.1"/>
    </source>
</evidence>
<proteinExistence type="predicted"/>
<dbReference type="EMBL" id="CP049075">
    <property type="protein sequence ID" value="QLI04753.1"/>
    <property type="molecule type" value="Genomic_DNA"/>
</dbReference>
<evidence type="ECO:0000313" key="2">
    <source>
        <dbReference type="Proteomes" id="UP000509414"/>
    </source>
</evidence>